<dbReference type="EMBL" id="JAAWVT010000002">
    <property type="protein sequence ID" value="NKG20590.1"/>
    <property type="molecule type" value="Genomic_DNA"/>
</dbReference>
<organism evidence="2 3">
    <name type="scientific">Paeniglutamicibacter terrestris</name>
    <dbReference type="NCBI Taxonomy" id="2723403"/>
    <lineage>
        <taxon>Bacteria</taxon>
        <taxon>Bacillati</taxon>
        <taxon>Actinomycetota</taxon>
        <taxon>Actinomycetes</taxon>
        <taxon>Micrococcales</taxon>
        <taxon>Micrococcaceae</taxon>
        <taxon>Paeniglutamicibacter</taxon>
    </lineage>
</organism>
<dbReference type="RefSeq" id="WP_168151444.1">
    <property type="nucleotide sequence ID" value="NZ_JAAWVT010000002.1"/>
</dbReference>
<feature type="transmembrane region" description="Helical" evidence="1">
    <location>
        <begin position="41"/>
        <end position="60"/>
    </location>
</feature>
<evidence type="ECO:0000256" key="1">
    <source>
        <dbReference type="SAM" id="Phobius"/>
    </source>
</evidence>
<accession>A0ABX1G2X5</accession>
<feature type="transmembrane region" description="Helical" evidence="1">
    <location>
        <begin position="14"/>
        <end position="35"/>
    </location>
</feature>
<name>A0ABX1G2X5_9MICC</name>
<evidence type="ECO:0000313" key="2">
    <source>
        <dbReference type="EMBL" id="NKG20590.1"/>
    </source>
</evidence>
<sequence>MKTFYNRLMRSKKITQIITLIILIITLTASVFLFIDDKISLIFTLLIFFLSTLTALYFLAIEHASRSAHRFSQLSSIRIERKLEKLPTEIVSRITLTHAREQELFLTAMMDRLIPKIAEELRKSQNVTSLSIQTTTESLSHSIRELVCEFGQEQQDRLRASIDQVFTSQLDNVTSDISKHAENAEVSRHELEQRLTKQAEKSRISLINQMSEESLKQESIRKDDLFRNLIAIQLLNNGVTELENALNVHFAKM</sequence>
<keyword evidence="3" id="KW-1185">Reference proteome</keyword>
<gene>
    <name evidence="2" type="ORF">HED64_07680</name>
</gene>
<keyword evidence="1" id="KW-0472">Membrane</keyword>
<keyword evidence="1" id="KW-0812">Transmembrane</keyword>
<proteinExistence type="predicted"/>
<comment type="caution">
    <text evidence="2">The sequence shown here is derived from an EMBL/GenBank/DDBJ whole genome shotgun (WGS) entry which is preliminary data.</text>
</comment>
<evidence type="ECO:0000313" key="3">
    <source>
        <dbReference type="Proteomes" id="UP000746595"/>
    </source>
</evidence>
<keyword evidence="1" id="KW-1133">Transmembrane helix</keyword>
<evidence type="ECO:0008006" key="4">
    <source>
        <dbReference type="Google" id="ProtNLM"/>
    </source>
</evidence>
<reference evidence="2 3" key="1">
    <citation type="submission" date="2020-04" db="EMBL/GenBank/DDBJ databases">
        <title>Paeniglutamicibacter sp. ANT13_2, a novel actinomycete isolated from sediment in Antarctica.</title>
        <authorList>
            <person name="Sakdapetsiri C."/>
            <person name="Pinyakong O."/>
        </authorList>
    </citation>
    <scope>NUCLEOTIDE SEQUENCE [LARGE SCALE GENOMIC DNA]</scope>
    <source>
        <strain evidence="2 3">ANT13_2</strain>
    </source>
</reference>
<protein>
    <recommendedName>
        <fullName evidence="4">DUF445 family protein</fullName>
    </recommendedName>
</protein>
<dbReference type="Proteomes" id="UP000746595">
    <property type="component" value="Unassembled WGS sequence"/>
</dbReference>